<keyword evidence="1" id="KW-0408">Iron</keyword>
<accession>M1V5U2</accession>
<dbReference type="AlphaFoldDB" id="M1V5U2"/>
<evidence type="ECO:0000256" key="1">
    <source>
        <dbReference type="ARBA" id="ARBA00022714"/>
    </source>
</evidence>
<dbReference type="eggNOG" id="ENOG502SZW3">
    <property type="taxonomic scope" value="Eukaryota"/>
</dbReference>
<protein>
    <recommendedName>
        <fullName evidence="3">2Fe-2S ferredoxin-type domain-containing protein</fullName>
    </recommendedName>
</protein>
<evidence type="ECO:0000256" key="2">
    <source>
        <dbReference type="ARBA" id="ARBA00023014"/>
    </source>
</evidence>
<dbReference type="PROSITE" id="PS00197">
    <property type="entry name" value="2FE2S_FER_1"/>
    <property type="match status" value="1"/>
</dbReference>
<dbReference type="InterPro" id="IPR036010">
    <property type="entry name" value="2Fe-2S_ferredoxin-like_sf"/>
</dbReference>
<keyword evidence="1" id="KW-0001">2Fe-2S</keyword>
<sequence length="311" mass="33775">MRFDWSVTVAMEKRLNKLASQMSGDNLERTLRTLGTPECTREPAFVCGAARPTRQVWLPNAGLLCERSRRTGRSTFERQGRVTVGAFRCWCQQEPTAGEERSPATNRPGGKVETAAVGAGAASLVKVRFINTPGGLELETMAPPGSIVLAVADELGLRIPRGCTSGVCGACTCDMVHPSLPGGRQTVRVCSTKVATFPGIDEIVIDVYRMKESATRDAYQSSTLRALNRFDNIDFEYKAGAQPRAIMNPANPFARPRTVRCEKCKGTGKHVCEACEGTGKSTATLMCYVCVGLRRTRCAECQGTGSRTLRR</sequence>
<dbReference type="SUPFAM" id="SSF54292">
    <property type="entry name" value="2Fe-2S ferredoxin-like"/>
    <property type="match status" value="1"/>
</dbReference>
<name>M1V5U2_CYAM1</name>
<evidence type="ECO:0000313" key="4">
    <source>
        <dbReference type="EMBL" id="BAM81265.1"/>
    </source>
</evidence>
<reference evidence="4 5" key="1">
    <citation type="journal article" date="2004" name="Nature">
        <title>Genome sequence of the ultrasmall unicellular red alga Cyanidioschyzon merolae 10D.</title>
        <authorList>
            <person name="Matsuzaki M."/>
            <person name="Misumi O."/>
            <person name="Shin-i T."/>
            <person name="Maruyama S."/>
            <person name="Takahara M."/>
            <person name="Miyagishima S."/>
            <person name="Mori T."/>
            <person name="Nishida K."/>
            <person name="Yagisawa F."/>
            <person name="Nishida K."/>
            <person name="Yoshida Y."/>
            <person name="Nishimura Y."/>
            <person name="Nakao S."/>
            <person name="Kobayashi T."/>
            <person name="Momoyama Y."/>
            <person name="Higashiyama T."/>
            <person name="Minoda A."/>
            <person name="Sano M."/>
            <person name="Nomoto H."/>
            <person name="Oishi K."/>
            <person name="Hayashi H."/>
            <person name="Ohta F."/>
            <person name="Nishizaka S."/>
            <person name="Haga S."/>
            <person name="Miura S."/>
            <person name="Morishita T."/>
            <person name="Kabeya Y."/>
            <person name="Terasawa K."/>
            <person name="Suzuki Y."/>
            <person name="Ishii Y."/>
            <person name="Asakawa S."/>
            <person name="Takano H."/>
            <person name="Ohta N."/>
            <person name="Kuroiwa H."/>
            <person name="Tanaka K."/>
            <person name="Shimizu N."/>
            <person name="Sugano S."/>
            <person name="Sato N."/>
            <person name="Nozaki H."/>
            <person name="Ogasawara N."/>
            <person name="Kohara Y."/>
            <person name="Kuroiwa T."/>
        </authorList>
    </citation>
    <scope>NUCLEOTIDE SEQUENCE [LARGE SCALE GENOMIC DNA]</scope>
    <source>
        <strain evidence="4 5">10D</strain>
    </source>
</reference>
<dbReference type="SUPFAM" id="SSF57938">
    <property type="entry name" value="DnaJ/Hsp40 cysteine-rich domain"/>
    <property type="match status" value="1"/>
</dbReference>
<dbReference type="RefSeq" id="XP_005537301.1">
    <property type="nucleotide sequence ID" value="XM_005537244.1"/>
</dbReference>
<dbReference type="InterPro" id="IPR006058">
    <property type="entry name" value="2Fe2S_fd_BS"/>
</dbReference>
<dbReference type="PROSITE" id="PS51085">
    <property type="entry name" value="2FE2S_FER_2"/>
    <property type="match status" value="1"/>
</dbReference>
<evidence type="ECO:0000313" key="5">
    <source>
        <dbReference type="Proteomes" id="UP000007014"/>
    </source>
</evidence>
<keyword evidence="5" id="KW-1185">Reference proteome</keyword>
<evidence type="ECO:0000259" key="3">
    <source>
        <dbReference type="PROSITE" id="PS51085"/>
    </source>
</evidence>
<proteinExistence type="predicted"/>
<keyword evidence="1" id="KW-0479">Metal-binding</keyword>
<dbReference type="InterPro" id="IPR012675">
    <property type="entry name" value="Beta-grasp_dom_sf"/>
</dbReference>
<dbReference type="OrthoDB" id="4333at2759"/>
<organism evidence="4 5">
    <name type="scientific">Cyanidioschyzon merolae (strain NIES-3377 / 10D)</name>
    <name type="common">Unicellular red alga</name>
    <dbReference type="NCBI Taxonomy" id="280699"/>
    <lineage>
        <taxon>Eukaryota</taxon>
        <taxon>Rhodophyta</taxon>
        <taxon>Bangiophyceae</taxon>
        <taxon>Cyanidiales</taxon>
        <taxon>Cyanidiaceae</taxon>
        <taxon>Cyanidioschyzon</taxon>
    </lineage>
</organism>
<gene>
    <name evidence="4" type="ORF">CYME_CMN164C</name>
</gene>
<feature type="domain" description="2Fe-2S ferredoxin-type" evidence="3">
    <location>
        <begin position="125"/>
        <end position="211"/>
    </location>
</feature>
<dbReference type="Gene3D" id="3.10.20.30">
    <property type="match status" value="1"/>
</dbReference>
<dbReference type="GeneID" id="16995398"/>
<dbReference type="Pfam" id="PF00111">
    <property type="entry name" value="Fer2"/>
    <property type="match status" value="1"/>
</dbReference>
<dbReference type="CDD" id="cd00207">
    <property type="entry name" value="fer2"/>
    <property type="match status" value="1"/>
</dbReference>
<dbReference type="Proteomes" id="UP000007014">
    <property type="component" value="Chromosome 14"/>
</dbReference>
<dbReference type="HOGENOM" id="CLU_895341_0_0_1"/>
<reference evidence="4 5" key="2">
    <citation type="journal article" date="2007" name="BMC Biol.">
        <title>A 100%-complete sequence reveals unusually simple genomic features in the hot-spring red alga Cyanidioschyzon merolae.</title>
        <authorList>
            <person name="Nozaki H."/>
            <person name="Takano H."/>
            <person name="Misumi O."/>
            <person name="Terasawa K."/>
            <person name="Matsuzaki M."/>
            <person name="Maruyama S."/>
            <person name="Nishida K."/>
            <person name="Yagisawa F."/>
            <person name="Yoshida Y."/>
            <person name="Fujiwara T."/>
            <person name="Takio S."/>
            <person name="Tamura K."/>
            <person name="Chung S.J."/>
            <person name="Nakamura S."/>
            <person name="Kuroiwa H."/>
            <person name="Tanaka K."/>
            <person name="Sato N."/>
            <person name="Kuroiwa T."/>
        </authorList>
    </citation>
    <scope>NUCLEOTIDE SEQUENCE [LARGE SCALE GENOMIC DNA]</scope>
    <source>
        <strain evidence="4 5">10D</strain>
    </source>
</reference>
<dbReference type="InterPro" id="IPR036410">
    <property type="entry name" value="HSP_DnaJ_Cys-rich_dom_sf"/>
</dbReference>
<dbReference type="Gramene" id="CMN164CT">
    <property type="protein sequence ID" value="CMN164CT"/>
    <property type="gene ID" value="CMN164C"/>
</dbReference>
<dbReference type="EMBL" id="AP006496">
    <property type="protein sequence ID" value="BAM81265.1"/>
    <property type="molecule type" value="Genomic_DNA"/>
</dbReference>
<keyword evidence="2" id="KW-0411">Iron-sulfur</keyword>
<dbReference type="InterPro" id="IPR001041">
    <property type="entry name" value="2Fe-2S_ferredoxin-type"/>
</dbReference>
<dbReference type="GO" id="GO:0051537">
    <property type="term" value="F:2 iron, 2 sulfur cluster binding"/>
    <property type="evidence" value="ECO:0007669"/>
    <property type="project" value="UniProtKB-KW"/>
</dbReference>
<dbReference type="KEGG" id="cme:CYME_CMN164C"/>